<gene>
    <name evidence="2" type="ORF">EDB81DRAFT_789691</name>
</gene>
<organism evidence="2 3">
    <name type="scientific">Dactylonectria macrodidyma</name>
    <dbReference type="NCBI Taxonomy" id="307937"/>
    <lineage>
        <taxon>Eukaryota</taxon>
        <taxon>Fungi</taxon>
        <taxon>Dikarya</taxon>
        <taxon>Ascomycota</taxon>
        <taxon>Pezizomycotina</taxon>
        <taxon>Sordariomycetes</taxon>
        <taxon>Hypocreomycetidae</taxon>
        <taxon>Hypocreales</taxon>
        <taxon>Nectriaceae</taxon>
        <taxon>Dactylonectria</taxon>
    </lineage>
</organism>
<proteinExistence type="predicted"/>
<evidence type="ECO:0008006" key="4">
    <source>
        <dbReference type="Google" id="ProtNLM"/>
    </source>
</evidence>
<feature type="chain" id="PRO_5040235088" description="Secreted protein" evidence="1">
    <location>
        <begin position="26"/>
        <end position="87"/>
    </location>
</feature>
<evidence type="ECO:0000313" key="3">
    <source>
        <dbReference type="Proteomes" id="UP000738349"/>
    </source>
</evidence>
<keyword evidence="3" id="KW-1185">Reference proteome</keyword>
<protein>
    <recommendedName>
        <fullName evidence="4">Secreted protein</fullName>
    </recommendedName>
</protein>
<sequence>MGRGNQWSLTNLFSLLLLNLEDGRGGKRGWFLGPAEKEHQLRTKTVYHAPIREAFTGRHWRRTWRPQGVVGRVVAEDLLVFPLGYVL</sequence>
<accession>A0A9P9J6B1</accession>
<feature type="signal peptide" evidence="1">
    <location>
        <begin position="1"/>
        <end position="25"/>
    </location>
</feature>
<evidence type="ECO:0000313" key="2">
    <source>
        <dbReference type="EMBL" id="KAH7152787.1"/>
    </source>
</evidence>
<dbReference type="AlphaFoldDB" id="A0A9P9J6B1"/>
<comment type="caution">
    <text evidence="2">The sequence shown here is derived from an EMBL/GenBank/DDBJ whole genome shotgun (WGS) entry which is preliminary data.</text>
</comment>
<reference evidence="2" key="1">
    <citation type="journal article" date="2021" name="Nat. Commun.">
        <title>Genetic determinants of endophytism in the Arabidopsis root mycobiome.</title>
        <authorList>
            <person name="Mesny F."/>
            <person name="Miyauchi S."/>
            <person name="Thiergart T."/>
            <person name="Pickel B."/>
            <person name="Atanasova L."/>
            <person name="Karlsson M."/>
            <person name="Huettel B."/>
            <person name="Barry K.W."/>
            <person name="Haridas S."/>
            <person name="Chen C."/>
            <person name="Bauer D."/>
            <person name="Andreopoulos W."/>
            <person name="Pangilinan J."/>
            <person name="LaButti K."/>
            <person name="Riley R."/>
            <person name="Lipzen A."/>
            <person name="Clum A."/>
            <person name="Drula E."/>
            <person name="Henrissat B."/>
            <person name="Kohler A."/>
            <person name="Grigoriev I.V."/>
            <person name="Martin F.M."/>
            <person name="Hacquard S."/>
        </authorList>
    </citation>
    <scope>NUCLEOTIDE SEQUENCE</scope>
    <source>
        <strain evidence="2">MPI-CAGE-AT-0147</strain>
    </source>
</reference>
<dbReference type="Proteomes" id="UP000738349">
    <property type="component" value="Unassembled WGS sequence"/>
</dbReference>
<name>A0A9P9J6B1_9HYPO</name>
<keyword evidence="1" id="KW-0732">Signal</keyword>
<dbReference type="EMBL" id="JAGMUV010000006">
    <property type="protein sequence ID" value="KAH7152787.1"/>
    <property type="molecule type" value="Genomic_DNA"/>
</dbReference>
<evidence type="ECO:0000256" key="1">
    <source>
        <dbReference type="SAM" id="SignalP"/>
    </source>
</evidence>